<dbReference type="InterPro" id="IPR000073">
    <property type="entry name" value="AB_hydrolase_1"/>
</dbReference>
<evidence type="ECO:0000313" key="2">
    <source>
        <dbReference type="EMBL" id="CAA9298262.1"/>
    </source>
</evidence>
<dbReference type="PRINTS" id="PR00111">
    <property type="entry name" value="ABHYDROLASE"/>
</dbReference>
<gene>
    <name evidence="2" type="ORF">AVDCRST_MAG77-5379</name>
</gene>
<dbReference type="GO" id="GO:0016020">
    <property type="term" value="C:membrane"/>
    <property type="evidence" value="ECO:0007669"/>
    <property type="project" value="TreeGrafter"/>
</dbReference>
<dbReference type="Pfam" id="PF00561">
    <property type="entry name" value="Abhydrolase_1"/>
    <property type="match status" value="1"/>
</dbReference>
<dbReference type="InterPro" id="IPR029058">
    <property type="entry name" value="AB_hydrolase_fold"/>
</dbReference>
<sequence length="280" mass="30018">MTPTDDDQILARFPQPQHVDLPSGVRLAYREWGSLDAPPVLLIHGITSSSLSWARVAAALAPRYRVLVPDNKGHGDSARPPSGYRFDDQAEETAGFLHTLGVERARVVGHSWGGAIAVSLASGDHADLVERLVLEDPLVGLSQQRRAQIGAGYSAQVGLTRAEAEVRLPAVVKPGWTDEDAAGKLDAMVKGSRAAVEAVFAENGGSDLRPRYAHLRCPALMVRAAPDLGGIVSDAALADIRRFAPALRVTAVSGADHNIHRTRFDDFMATVEPFLDGQDR</sequence>
<name>A0A6J4K7C2_9CHLR</name>
<dbReference type="Gene3D" id="3.40.50.1820">
    <property type="entry name" value="alpha/beta hydrolase"/>
    <property type="match status" value="1"/>
</dbReference>
<dbReference type="PANTHER" id="PTHR43798">
    <property type="entry name" value="MONOACYLGLYCEROL LIPASE"/>
    <property type="match status" value="1"/>
</dbReference>
<protein>
    <recommendedName>
        <fullName evidence="1">AB hydrolase-1 domain-containing protein</fullName>
    </recommendedName>
</protein>
<accession>A0A6J4K7C2</accession>
<dbReference type="AlphaFoldDB" id="A0A6J4K7C2"/>
<evidence type="ECO:0000259" key="1">
    <source>
        <dbReference type="Pfam" id="PF00561"/>
    </source>
</evidence>
<dbReference type="PANTHER" id="PTHR43798:SF33">
    <property type="entry name" value="HYDROLASE, PUTATIVE (AFU_ORTHOLOGUE AFUA_2G14860)-RELATED"/>
    <property type="match status" value="1"/>
</dbReference>
<dbReference type="InterPro" id="IPR050266">
    <property type="entry name" value="AB_hydrolase_sf"/>
</dbReference>
<feature type="domain" description="AB hydrolase-1" evidence="1">
    <location>
        <begin position="38"/>
        <end position="137"/>
    </location>
</feature>
<organism evidence="2">
    <name type="scientific">uncultured Chloroflexota bacterium</name>
    <dbReference type="NCBI Taxonomy" id="166587"/>
    <lineage>
        <taxon>Bacteria</taxon>
        <taxon>Bacillati</taxon>
        <taxon>Chloroflexota</taxon>
        <taxon>environmental samples</taxon>
    </lineage>
</organism>
<dbReference type="SUPFAM" id="SSF53474">
    <property type="entry name" value="alpha/beta-Hydrolases"/>
    <property type="match status" value="1"/>
</dbReference>
<dbReference type="EMBL" id="CADCTC010000282">
    <property type="protein sequence ID" value="CAA9298262.1"/>
    <property type="molecule type" value="Genomic_DNA"/>
</dbReference>
<reference evidence="2" key="1">
    <citation type="submission" date="2020-02" db="EMBL/GenBank/DDBJ databases">
        <authorList>
            <person name="Meier V. D."/>
        </authorList>
    </citation>
    <scope>NUCLEOTIDE SEQUENCE</scope>
    <source>
        <strain evidence="2">AVDCRST_MAG77</strain>
    </source>
</reference>
<proteinExistence type="predicted"/>